<feature type="compositionally biased region" description="Basic and acidic residues" evidence="8">
    <location>
        <begin position="377"/>
        <end position="388"/>
    </location>
</feature>
<dbReference type="HOGENOM" id="CLU_017985_0_3_3"/>
<feature type="coiled-coil region" evidence="7">
    <location>
        <begin position="85"/>
        <end position="112"/>
    </location>
</feature>
<keyword evidence="4" id="KW-0235">DNA replication</keyword>
<dbReference type="FunFam" id="3.40.50.300:FF:000137">
    <property type="entry name" value="Replication-associated recombination protein A"/>
    <property type="match status" value="1"/>
</dbReference>
<protein>
    <recommendedName>
        <fullName evidence="3">Replication-associated recombination protein A</fullName>
    </recommendedName>
</protein>
<dbReference type="OrthoDB" id="9778364at2"/>
<evidence type="ECO:0000256" key="6">
    <source>
        <dbReference type="ARBA" id="ARBA00022840"/>
    </source>
</evidence>
<evidence type="ECO:0000313" key="11">
    <source>
        <dbReference type="Proteomes" id="UP000000788"/>
    </source>
</evidence>
<dbReference type="PANTHER" id="PTHR13779">
    <property type="entry name" value="WERNER HELICASE-INTERACTING PROTEIN 1 FAMILY MEMBER"/>
    <property type="match status" value="1"/>
</dbReference>
<feature type="region of interest" description="Disordered" evidence="8">
    <location>
        <begin position="436"/>
        <end position="455"/>
    </location>
</feature>
<proteinExistence type="inferred from homology"/>
<gene>
    <name evidence="10" type="primary">mgs1</name>
    <name evidence="10" type="ordered locus">P9211_00871</name>
</gene>
<dbReference type="Gene3D" id="1.20.272.10">
    <property type="match status" value="1"/>
</dbReference>
<dbReference type="Pfam" id="PF16193">
    <property type="entry name" value="AAA_assoc_2"/>
    <property type="match status" value="1"/>
</dbReference>
<keyword evidence="10" id="KW-0808">Transferase</keyword>
<name>A9B9G3_PROM4</name>
<dbReference type="InterPro" id="IPR021886">
    <property type="entry name" value="MgsA_C"/>
</dbReference>
<evidence type="ECO:0000256" key="8">
    <source>
        <dbReference type="SAM" id="MobiDB-lite"/>
    </source>
</evidence>
<dbReference type="KEGG" id="pmj:P9211_00871"/>
<dbReference type="RefSeq" id="WP_012194643.1">
    <property type="nucleotide sequence ID" value="NC_009976.1"/>
</dbReference>
<dbReference type="GO" id="GO:0003677">
    <property type="term" value="F:DNA binding"/>
    <property type="evidence" value="ECO:0007669"/>
    <property type="project" value="InterPro"/>
</dbReference>
<dbReference type="PANTHER" id="PTHR13779:SF7">
    <property type="entry name" value="ATPASE WRNIP1"/>
    <property type="match status" value="1"/>
</dbReference>
<comment type="function">
    <text evidence="1">DNA-dependent ATPase that plays important roles in cellular responses to stalled DNA replication processes.</text>
</comment>
<keyword evidence="7" id="KW-0175">Coiled coil</keyword>
<feature type="compositionally biased region" description="Polar residues" evidence="8">
    <location>
        <begin position="441"/>
        <end position="455"/>
    </location>
</feature>
<dbReference type="GO" id="GO:0008047">
    <property type="term" value="F:enzyme activator activity"/>
    <property type="evidence" value="ECO:0007669"/>
    <property type="project" value="TreeGrafter"/>
</dbReference>
<evidence type="ECO:0000313" key="10">
    <source>
        <dbReference type="EMBL" id="ABX08018.1"/>
    </source>
</evidence>
<dbReference type="AlphaFoldDB" id="A9B9G3"/>
<sequence length="455" mass="51199">MVQDLFTFQNDQELKRQAPLAERLRPTTLDDFVGQQAILGPGRLLRRAIECDRVGNILFQGPPGIGKTTLSKIIASNTRAHFSELNAVLSGIKELRQEIDAAKNRLGQHGLRTILFIDEVHRFTTSQQDALLPWVENGTFIFIGATTENPYFEVNQALVSRSRVFRLRPLQEKDMYQILDRALKDIEKGYGAKEIKLTIQAKNHLIDVANGDARSLLNALELAVETTQADDKGCINIDISIAEESIQERAVLYNKNGDAHFDTISAFIKSLRGSDPDAALFWLAQMLEAGESPRYIFRRMLIAAAEDIGLADPNAIVVIESCASAFDRVGLPEGNYLLSEAALYLACTEKSNSVLGINSAIHSVKNSQKQDVPNHLQDSHRDSEKSKARSDYLYPHNYQGNWVSQQYLPRDLQREVFWEPTINGWEGKRRKLFAERKKRQISSGLDSTENQSPKF</sequence>
<dbReference type="CDD" id="cd18139">
    <property type="entry name" value="HLD_clamp_RarA"/>
    <property type="match status" value="1"/>
</dbReference>
<evidence type="ECO:0000256" key="3">
    <source>
        <dbReference type="ARBA" id="ARBA00020776"/>
    </source>
</evidence>
<dbReference type="GO" id="GO:0000731">
    <property type="term" value="P:DNA synthesis involved in DNA repair"/>
    <property type="evidence" value="ECO:0007669"/>
    <property type="project" value="TreeGrafter"/>
</dbReference>
<dbReference type="Pfam" id="PF00004">
    <property type="entry name" value="AAA"/>
    <property type="match status" value="1"/>
</dbReference>
<comment type="similarity">
    <text evidence="2">Belongs to the AAA ATPase family. RarA/MGS1/WRNIP1 subfamily.</text>
</comment>
<dbReference type="SUPFAM" id="SSF48019">
    <property type="entry name" value="post-AAA+ oligomerization domain-like"/>
    <property type="match status" value="1"/>
</dbReference>
<dbReference type="InterPro" id="IPR027417">
    <property type="entry name" value="P-loop_NTPase"/>
</dbReference>
<dbReference type="InterPro" id="IPR003593">
    <property type="entry name" value="AAA+_ATPase"/>
</dbReference>
<accession>A9B9G3</accession>
<evidence type="ECO:0000256" key="4">
    <source>
        <dbReference type="ARBA" id="ARBA00022705"/>
    </source>
</evidence>
<dbReference type="GO" id="GO:0006261">
    <property type="term" value="P:DNA-templated DNA replication"/>
    <property type="evidence" value="ECO:0007669"/>
    <property type="project" value="TreeGrafter"/>
</dbReference>
<dbReference type="InterPro" id="IPR032423">
    <property type="entry name" value="AAA_assoc_2"/>
</dbReference>
<dbReference type="EMBL" id="CP000878">
    <property type="protein sequence ID" value="ABX08018.1"/>
    <property type="molecule type" value="Genomic_DNA"/>
</dbReference>
<dbReference type="NCBIfam" id="NF009883">
    <property type="entry name" value="PRK13341.1-4"/>
    <property type="match status" value="1"/>
</dbReference>
<dbReference type="SUPFAM" id="SSF52540">
    <property type="entry name" value="P-loop containing nucleoside triphosphate hydrolases"/>
    <property type="match status" value="1"/>
</dbReference>
<evidence type="ECO:0000256" key="2">
    <source>
        <dbReference type="ARBA" id="ARBA00008959"/>
    </source>
</evidence>
<feature type="region of interest" description="Disordered" evidence="8">
    <location>
        <begin position="366"/>
        <end position="388"/>
    </location>
</feature>
<keyword evidence="5" id="KW-0547">Nucleotide-binding</keyword>
<dbReference type="FunFam" id="1.10.8.60:FF:000029">
    <property type="entry name" value="Replication-associated recombination protein A"/>
    <property type="match status" value="1"/>
</dbReference>
<reference evidence="10 11" key="1">
    <citation type="journal article" date="2007" name="PLoS Genet.">
        <title>Patterns and implications of gene gain and loss in the evolution of Prochlorococcus.</title>
        <authorList>
            <person name="Kettler G.C."/>
            <person name="Martiny A.C."/>
            <person name="Huang K."/>
            <person name="Zucker J."/>
            <person name="Coleman M.L."/>
            <person name="Rodrigue S."/>
            <person name="Chen F."/>
            <person name="Lapidus A."/>
            <person name="Ferriera S."/>
            <person name="Johnson J."/>
            <person name="Steglich C."/>
            <person name="Church G.M."/>
            <person name="Richardson P."/>
            <person name="Chisholm S.W."/>
        </authorList>
    </citation>
    <scope>NUCLEOTIDE SEQUENCE [LARGE SCALE GENOMIC DNA]</scope>
    <source>
        <strain evidence="11">MIT 9211</strain>
    </source>
</reference>
<dbReference type="CDD" id="cd00009">
    <property type="entry name" value="AAA"/>
    <property type="match status" value="1"/>
</dbReference>
<dbReference type="Gene3D" id="1.10.8.60">
    <property type="match status" value="1"/>
</dbReference>
<dbReference type="Gene3D" id="3.40.50.300">
    <property type="entry name" value="P-loop containing nucleotide triphosphate hydrolases"/>
    <property type="match status" value="1"/>
</dbReference>
<dbReference type="Pfam" id="PF12002">
    <property type="entry name" value="MgsA_C"/>
    <property type="match status" value="1"/>
</dbReference>
<keyword evidence="6" id="KW-0067">ATP-binding</keyword>
<keyword evidence="10" id="KW-0548">Nucleotidyltransferase</keyword>
<dbReference type="Gene3D" id="1.10.3710.10">
    <property type="entry name" value="DNA polymerase III clamp loader subunits, C-terminal domain"/>
    <property type="match status" value="1"/>
</dbReference>
<dbReference type="GO" id="GO:0016779">
    <property type="term" value="F:nucleotidyltransferase activity"/>
    <property type="evidence" value="ECO:0007669"/>
    <property type="project" value="UniProtKB-KW"/>
</dbReference>
<dbReference type="InterPro" id="IPR003959">
    <property type="entry name" value="ATPase_AAA_core"/>
</dbReference>
<dbReference type="Proteomes" id="UP000000788">
    <property type="component" value="Chromosome"/>
</dbReference>
<dbReference type="InterPro" id="IPR051314">
    <property type="entry name" value="AAA_ATPase_RarA/MGS1/WRNIP1"/>
</dbReference>
<dbReference type="SMART" id="SM00382">
    <property type="entry name" value="AAA"/>
    <property type="match status" value="1"/>
</dbReference>
<dbReference type="FunFam" id="1.20.272.10:FF:000001">
    <property type="entry name" value="Putative AAA family ATPase"/>
    <property type="match status" value="1"/>
</dbReference>
<keyword evidence="11" id="KW-1185">Reference proteome</keyword>
<feature type="domain" description="AAA+ ATPase" evidence="9">
    <location>
        <begin position="53"/>
        <end position="170"/>
    </location>
</feature>
<dbReference type="GO" id="GO:0005524">
    <property type="term" value="F:ATP binding"/>
    <property type="evidence" value="ECO:0007669"/>
    <property type="project" value="UniProtKB-KW"/>
</dbReference>
<dbReference type="eggNOG" id="COG2256">
    <property type="taxonomic scope" value="Bacteria"/>
</dbReference>
<dbReference type="InterPro" id="IPR008921">
    <property type="entry name" value="DNA_pol3_clamp-load_cplx_C"/>
</dbReference>
<organism evidence="10 11">
    <name type="scientific">Prochlorococcus marinus (strain MIT 9211)</name>
    <dbReference type="NCBI Taxonomy" id="93059"/>
    <lineage>
        <taxon>Bacteria</taxon>
        <taxon>Bacillati</taxon>
        <taxon>Cyanobacteriota</taxon>
        <taxon>Cyanophyceae</taxon>
        <taxon>Synechococcales</taxon>
        <taxon>Prochlorococcaceae</taxon>
        <taxon>Prochlorococcus</taxon>
    </lineage>
</organism>
<evidence type="ECO:0000259" key="9">
    <source>
        <dbReference type="SMART" id="SM00382"/>
    </source>
</evidence>
<dbReference type="STRING" id="93059.P9211_00871"/>
<dbReference type="NCBIfam" id="NF009881">
    <property type="entry name" value="PRK13341.1-2"/>
    <property type="match status" value="1"/>
</dbReference>
<evidence type="ECO:0000256" key="1">
    <source>
        <dbReference type="ARBA" id="ARBA00002393"/>
    </source>
</evidence>
<evidence type="ECO:0000256" key="7">
    <source>
        <dbReference type="SAM" id="Coils"/>
    </source>
</evidence>
<evidence type="ECO:0000256" key="5">
    <source>
        <dbReference type="ARBA" id="ARBA00022741"/>
    </source>
</evidence>
<dbReference type="GO" id="GO:0017116">
    <property type="term" value="F:single-stranded DNA helicase activity"/>
    <property type="evidence" value="ECO:0007669"/>
    <property type="project" value="TreeGrafter"/>
</dbReference>
<dbReference type="GO" id="GO:0016887">
    <property type="term" value="F:ATP hydrolysis activity"/>
    <property type="evidence" value="ECO:0007669"/>
    <property type="project" value="InterPro"/>
</dbReference>